<dbReference type="InterPro" id="IPR000436">
    <property type="entry name" value="Sushi_SCR_CCP_dom"/>
</dbReference>
<evidence type="ECO:0000256" key="10">
    <source>
        <dbReference type="PROSITE-ProRule" id="PRU00302"/>
    </source>
</evidence>
<feature type="region of interest" description="Disordered" evidence="11">
    <location>
        <begin position="39"/>
        <end position="62"/>
    </location>
</feature>
<evidence type="ECO:0000313" key="14">
    <source>
        <dbReference type="Proteomes" id="UP000001554"/>
    </source>
</evidence>
<dbReference type="SMART" id="SM00181">
    <property type="entry name" value="EGF"/>
    <property type="match status" value="14"/>
</dbReference>
<evidence type="ECO:0000256" key="8">
    <source>
        <dbReference type="ARBA" id="ARBA00023180"/>
    </source>
</evidence>
<dbReference type="Pfam" id="PF00008">
    <property type="entry name" value="EGF"/>
    <property type="match status" value="1"/>
</dbReference>
<reference evidence="15" key="2">
    <citation type="submission" date="2025-08" db="UniProtKB">
        <authorList>
            <consortium name="RefSeq"/>
        </authorList>
    </citation>
    <scope>IDENTIFICATION</scope>
    <source>
        <strain evidence="15">S238N-H82</strain>
        <tissue evidence="15">Testes</tissue>
    </source>
</reference>
<keyword evidence="8" id="KW-0325">Glycoprotein</keyword>
<evidence type="ECO:0000256" key="6">
    <source>
        <dbReference type="ARBA" id="ARBA00022737"/>
    </source>
</evidence>
<feature type="domain" description="EGF-like" evidence="12">
    <location>
        <begin position="739"/>
        <end position="779"/>
    </location>
</feature>
<evidence type="ECO:0000256" key="11">
    <source>
        <dbReference type="SAM" id="MobiDB-lite"/>
    </source>
</evidence>
<comment type="similarity">
    <text evidence="2">Belongs to the fibulin family.</text>
</comment>
<sequence>MACMMRWSKVTKVTCTRASQRVARQVCLASKAGDARKGQSSTCHIRTHNKTSQDTRHNSSKSHLHLLEDPGYRMGLRGCLLLMTFLSMNDGQLILTIDDSCLVRPKYGPPGHGHARRSPCVNCDVLRPELINLNDSLPQSVVELGLSNVVTDLEELCDYDLIQFKGRIGPIGAGGGRRRRRAATHWSRVGRGTSLVYNVTHDVTGGDGEQFFAFDFPALDSLDALEGPLQSLSPVVLEFSGRPEYAATNAEAMPSLVEDFQSMLASFDCPNGPNCGLTRGEESVVQLDEYWSIVQRLSLEYDPAPGGTRRRRAIRFSVPPAAIATDACLVRPKYGPPGHGRATRPPCVNYDVLLPEVTSLATKLPQSLAELGLSEVAKDLEELRNADLIQFKGPIGPIDGVGGRRRRRRAATHWSRVGRVTNLVYNATHNVTNGDGEQFFAFASPQFDSLLENDTLEGPVQSMLEDVEGFPNNYPATTAEAMPSLVQDFRNMLDSFNCSNNGPNCNLPRGTDSIVQLDENWSIVQRYALEYAPGARNIRILKKGVLFVFRVTNIFALLSIAMMLHATAVSGAPRCPGLTLLDTTSSCSTTPNTAGEYSKGTICNFECRSGCVREEGSKVRECKIRPIRWAGGRGLKCTCTACSTNAAHPEGYTSDCDSTRASFPAGHVCNFTCPENHYQTGGDSGILCENGAWAGEDLVCEFDDCYSAPCENGGTCIDGVDSYSCNCTAGWSGDNCTVDVNECETNNGGCEHTCTNNEGSFECSCDAGYVLNGDGLNCDDINECDDNNGGCEQICINNNGSFECSCHTGWMLHSNGWACADVDECSPFNAGCEQICHDLDGTFECLCESGYVLNDDGFSCDDIDECATENGGCEQTCTNNDGSFDCSCDAGYTLNGNAFDCDDINECDTGNGGCEQTCTNNVGSFECSCDGGYTLNGDGLNCDDINECDTGNGGCEQTCTNNVGSFECSCDAGYVLNDDGLNCDDVDECATNNGGCDDTCTNNDGSFDCTCDVGYVLNVDGLTCDDVNECETGNGGCAQTCTNSDGSFECTCNDGYALNGDGLACDDINECNTGNGGCEDTCTNNDGSFQCSCDAGYTLNGDGLNCDDIDECATENGGCEQTCTNNEGSFECSCDAGYTLNGNAFDCDDINECDTENGGCAQTCTNNVGSFQCSCDAGYTLNGDGFACDDVDECATLNGGCEQTCTNNDGSFECSCVDGYTLNVDDLNCDDIDECATNDGGCEDTCTNNDGSFECSCGVGYTLNGDGFTCDGRLVRQK</sequence>
<dbReference type="SMART" id="SM00032">
    <property type="entry name" value="CCP"/>
    <property type="match status" value="2"/>
</dbReference>
<feature type="domain" description="EGF-like" evidence="12">
    <location>
        <begin position="944"/>
        <end position="984"/>
    </location>
</feature>
<comment type="subcellular location">
    <subcellularLocation>
        <location evidence="1">Secreted</location>
        <location evidence="1">Extracellular space</location>
        <location evidence="1">Extracellular matrix</location>
    </subcellularLocation>
</comment>
<dbReference type="PROSITE" id="PS00010">
    <property type="entry name" value="ASX_HYDROXYL"/>
    <property type="match status" value="10"/>
</dbReference>
<dbReference type="Gene3D" id="2.10.25.10">
    <property type="entry name" value="Laminin"/>
    <property type="match status" value="14"/>
</dbReference>
<evidence type="ECO:0000256" key="2">
    <source>
        <dbReference type="ARBA" id="ARBA00006127"/>
    </source>
</evidence>
<evidence type="ECO:0000256" key="1">
    <source>
        <dbReference type="ARBA" id="ARBA00004498"/>
    </source>
</evidence>
<dbReference type="Pfam" id="PF14670">
    <property type="entry name" value="FXa_inhibition"/>
    <property type="match status" value="5"/>
</dbReference>
<keyword evidence="6" id="KW-0677">Repeat</keyword>
<dbReference type="InterPro" id="IPR018097">
    <property type="entry name" value="EGF_Ca-bd_CS"/>
</dbReference>
<evidence type="ECO:0000256" key="9">
    <source>
        <dbReference type="PROSITE-ProRule" id="PRU00076"/>
    </source>
</evidence>
<keyword evidence="3" id="KW-0964">Secreted</keyword>
<evidence type="ECO:0000259" key="13">
    <source>
        <dbReference type="PROSITE" id="PS50923"/>
    </source>
</evidence>
<keyword evidence="5" id="KW-0732">Signal</keyword>
<dbReference type="SUPFAM" id="SSF57196">
    <property type="entry name" value="EGF/Laminin"/>
    <property type="match status" value="3"/>
</dbReference>
<comment type="caution">
    <text evidence="9">Lacks conserved residue(s) required for the propagation of feature annotation.</text>
</comment>
<evidence type="ECO:0000256" key="4">
    <source>
        <dbReference type="ARBA" id="ARBA00022536"/>
    </source>
</evidence>
<organism evidence="14 15">
    <name type="scientific">Branchiostoma floridae</name>
    <name type="common">Florida lancelet</name>
    <name type="synonym">Amphioxus</name>
    <dbReference type="NCBI Taxonomy" id="7739"/>
    <lineage>
        <taxon>Eukaryota</taxon>
        <taxon>Metazoa</taxon>
        <taxon>Chordata</taxon>
        <taxon>Cephalochordata</taxon>
        <taxon>Leptocardii</taxon>
        <taxon>Amphioxiformes</taxon>
        <taxon>Branchiostomatidae</taxon>
        <taxon>Branchiostoma</taxon>
    </lineage>
</organism>
<dbReference type="PANTHER" id="PTHR24050:SF28">
    <property type="entry name" value="UROMODULIN-LIKE"/>
    <property type="match status" value="1"/>
</dbReference>
<evidence type="ECO:0000256" key="7">
    <source>
        <dbReference type="ARBA" id="ARBA00023157"/>
    </source>
</evidence>
<proteinExistence type="inferred from homology"/>
<dbReference type="AlphaFoldDB" id="A0A9J7MMS6"/>
<dbReference type="PROSITE" id="PS01187">
    <property type="entry name" value="EGF_CA"/>
    <property type="match status" value="3"/>
</dbReference>
<dbReference type="PROSITE" id="PS00022">
    <property type="entry name" value="EGF_1"/>
    <property type="match status" value="1"/>
</dbReference>
<protein>
    <submittedName>
        <fullName evidence="15">Fibrillin-1-like</fullName>
    </submittedName>
</protein>
<dbReference type="OrthoDB" id="4405280at2759"/>
<feature type="disulfide bond" evidence="9">
    <location>
        <begin position="727"/>
        <end position="736"/>
    </location>
</feature>
<dbReference type="GO" id="GO:0005509">
    <property type="term" value="F:calcium ion binding"/>
    <property type="evidence" value="ECO:0007669"/>
    <property type="project" value="InterPro"/>
</dbReference>
<accession>A0A9J7MMS6</accession>
<keyword evidence="10" id="KW-0768">Sushi</keyword>
<name>A0A9J7MMS6_BRAFL</name>
<feature type="domain" description="EGF-like" evidence="12">
    <location>
        <begin position="1108"/>
        <end position="1148"/>
    </location>
</feature>
<evidence type="ECO:0000259" key="12">
    <source>
        <dbReference type="PROSITE" id="PS50026"/>
    </source>
</evidence>
<dbReference type="InterPro" id="IPR001881">
    <property type="entry name" value="EGF-like_Ca-bd_dom"/>
</dbReference>
<dbReference type="PROSITE" id="PS01186">
    <property type="entry name" value="EGF_2"/>
    <property type="match status" value="13"/>
</dbReference>
<keyword evidence="14" id="KW-1185">Reference proteome</keyword>
<dbReference type="InterPro" id="IPR052235">
    <property type="entry name" value="Nephronectin_domain"/>
</dbReference>
<feature type="domain" description="EGF-like" evidence="12">
    <location>
        <begin position="903"/>
        <end position="943"/>
    </location>
</feature>
<keyword evidence="3" id="KW-0272">Extracellular matrix</keyword>
<feature type="domain" description="Sushi" evidence="13">
    <location>
        <begin position="585"/>
        <end position="639"/>
    </location>
</feature>
<evidence type="ECO:0000256" key="5">
    <source>
        <dbReference type="ARBA" id="ARBA00022729"/>
    </source>
</evidence>
<dbReference type="InterPro" id="IPR049883">
    <property type="entry name" value="NOTCH1_EGF-like"/>
</dbReference>
<dbReference type="InterPro" id="IPR000742">
    <property type="entry name" value="EGF"/>
</dbReference>
<feature type="domain" description="EGF-like" evidence="12">
    <location>
        <begin position="1190"/>
        <end position="1230"/>
    </location>
</feature>
<dbReference type="PROSITE" id="PS50923">
    <property type="entry name" value="SUSHI"/>
    <property type="match status" value="2"/>
</dbReference>
<dbReference type="PROSITE" id="PS50026">
    <property type="entry name" value="EGF_3"/>
    <property type="match status" value="7"/>
</dbReference>
<dbReference type="InterPro" id="IPR000152">
    <property type="entry name" value="EGF-type_Asp/Asn_hydroxyl_site"/>
</dbReference>
<dbReference type="KEGG" id="bfo:118413542"/>
<dbReference type="PANTHER" id="PTHR24050">
    <property type="entry name" value="PA14 DOMAIN-CONTAINING PROTEIN"/>
    <property type="match status" value="1"/>
</dbReference>
<keyword evidence="4 9" id="KW-0245">EGF-like domain</keyword>
<dbReference type="CDD" id="cd00054">
    <property type="entry name" value="EGF_CA"/>
    <property type="match status" value="3"/>
</dbReference>
<evidence type="ECO:0000313" key="15">
    <source>
        <dbReference type="RefSeq" id="XP_035672961.1"/>
    </source>
</evidence>
<dbReference type="GeneID" id="118413542"/>
<dbReference type="SUPFAM" id="SSF57184">
    <property type="entry name" value="Growth factor receptor domain"/>
    <property type="match status" value="4"/>
</dbReference>
<dbReference type="Pfam" id="PF12662">
    <property type="entry name" value="cEGF"/>
    <property type="match status" value="4"/>
</dbReference>
<feature type="disulfide bond" evidence="10">
    <location>
        <begin position="673"/>
        <end position="700"/>
    </location>
</feature>
<dbReference type="FunFam" id="2.10.25.10:FF:000240">
    <property type="entry name" value="Vitamin K-dependent protein S"/>
    <property type="match status" value="12"/>
</dbReference>
<dbReference type="InterPro" id="IPR009030">
    <property type="entry name" value="Growth_fac_rcpt_cys_sf"/>
</dbReference>
<dbReference type="Pfam" id="PF07645">
    <property type="entry name" value="EGF_CA"/>
    <property type="match status" value="4"/>
</dbReference>
<gene>
    <name evidence="15" type="primary">LOC118413542</name>
</gene>
<reference evidence="14" key="1">
    <citation type="journal article" date="2020" name="Nat. Ecol. Evol.">
        <title>Deeply conserved synteny resolves early events in vertebrate evolution.</title>
        <authorList>
            <person name="Simakov O."/>
            <person name="Marletaz F."/>
            <person name="Yue J.X."/>
            <person name="O'Connell B."/>
            <person name="Jenkins J."/>
            <person name="Brandt A."/>
            <person name="Calef R."/>
            <person name="Tung C.H."/>
            <person name="Huang T.K."/>
            <person name="Schmutz J."/>
            <person name="Satoh N."/>
            <person name="Yu J.K."/>
            <person name="Putnam N.H."/>
            <person name="Green R.E."/>
            <person name="Rokhsar D.S."/>
        </authorList>
    </citation>
    <scope>NUCLEOTIDE SEQUENCE [LARGE SCALE GENOMIC DNA]</scope>
    <source>
        <strain evidence="14">S238N-H82</strain>
    </source>
</reference>
<dbReference type="SMART" id="SM00179">
    <property type="entry name" value="EGF_CA"/>
    <property type="match status" value="14"/>
</dbReference>
<dbReference type="InterPro" id="IPR026823">
    <property type="entry name" value="cEGF"/>
</dbReference>
<keyword evidence="7 9" id="KW-1015">Disulfide bond</keyword>
<evidence type="ECO:0000256" key="3">
    <source>
        <dbReference type="ARBA" id="ARBA00022530"/>
    </source>
</evidence>
<feature type="domain" description="EGF-like" evidence="12">
    <location>
        <begin position="701"/>
        <end position="737"/>
    </location>
</feature>
<feature type="domain" description="EGF-like" evidence="12">
    <location>
        <begin position="1067"/>
        <end position="1107"/>
    </location>
</feature>
<dbReference type="FunFam" id="2.10.25.10:FF:000143">
    <property type="entry name" value="Protein crumbs 1"/>
    <property type="match status" value="1"/>
</dbReference>
<dbReference type="RefSeq" id="XP_035672961.1">
    <property type="nucleotide sequence ID" value="XM_035817068.1"/>
</dbReference>
<feature type="domain" description="Sushi" evidence="13">
    <location>
        <begin position="640"/>
        <end position="702"/>
    </location>
</feature>
<dbReference type="Proteomes" id="UP000001554">
    <property type="component" value="Chromosome 4"/>
</dbReference>